<gene>
    <name evidence="2" type="ORF">METZ01_LOCUS242416</name>
</gene>
<protein>
    <recommendedName>
        <fullName evidence="1">Redoxin domain-containing protein</fullName>
    </recommendedName>
</protein>
<dbReference type="SUPFAM" id="SSF52833">
    <property type="entry name" value="Thioredoxin-like"/>
    <property type="match status" value="1"/>
</dbReference>
<feature type="non-terminal residue" evidence="2">
    <location>
        <position position="1"/>
    </location>
</feature>
<evidence type="ECO:0000259" key="1">
    <source>
        <dbReference type="Pfam" id="PF08534"/>
    </source>
</evidence>
<dbReference type="GO" id="GO:0016491">
    <property type="term" value="F:oxidoreductase activity"/>
    <property type="evidence" value="ECO:0007669"/>
    <property type="project" value="InterPro"/>
</dbReference>
<accession>A0A382HR32</accession>
<name>A0A382HR32_9ZZZZ</name>
<dbReference type="Pfam" id="PF08534">
    <property type="entry name" value="Redoxin"/>
    <property type="match status" value="1"/>
</dbReference>
<sequence>MQLSKNSSVKLIGLNYKDNPKNAKKFIDILGNPYSMIIIDENGTISIELGAYGVPETFIINKDKKIIKKFIGPLSDKSIKEINLIL</sequence>
<dbReference type="Gene3D" id="3.40.30.10">
    <property type="entry name" value="Glutaredoxin"/>
    <property type="match status" value="1"/>
</dbReference>
<reference evidence="2" key="1">
    <citation type="submission" date="2018-05" db="EMBL/GenBank/DDBJ databases">
        <authorList>
            <person name="Lanie J.A."/>
            <person name="Ng W.-L."/>
            <person name="Kazmierczak K.M."/>
            <person name="Andrzejewski T.M."/>
            <person name="Davidsen T.M."/>
            <person name="Wayne K.J."/>
            <person name="Tettelin H."/>
            <person name="Glass J.I."/>
            <person name="Rusch D."/>
            <person name="Podicherti R."/>
            <person name="Tsui H.-C.T."/>
            <person name="Winkler M.E."/>
        </authorList>
    </citation>
    <scope>NUCLEOTIDE SEQUENCE</scope>
</reference>
<dbReference type="AlphaFoldDB" id="A0A382HR32"/>
<organism evidence="2">
    <name type="scientific">marine metagenome</name>
    <dbReference type="NCBI Taxonomy" id="408172"/>
    <lineage>
        <taxon>unclassified sequences</taxon>
        <taxon>metagenomes</taxon>
        <taxon>ecological metagenomes</taxon>
    </lineage>
</organism>
<proteinExistence type="predicted"/>
<feature type="domain" description="Redoxin" evidence="1">
    <location>
        <begin position="3"/>
        <end position="76"/>
    </location>
</feature>
<dbReference type="InterPro" id="IPR013740">
    <property type="entry name" value="Redoxin"/>
</dbReference>
<evidence type="ECO:0000313" key="2">
    <source>
        <dbReference type="EMBL" id="SVB89562.1"/>
    </source>
</evidence>
<dbReference type="EMBL" id="UINC01062698">
    <property type="protein sequence ID" value="SVB89562.1"/>
    <property type="molecule type" value="Genomic_DNA"/>
</dbReference>
<feature type="non-terminal residue" evidence="2">
    <location>
        <position position="86"/>
    </location>
</feature>
<dbReference type="InterPro" id="IPR036249">
    <property type="entry name" value="Thioredoxin-like_sf"/>
</dbReference>